<keyword evidence="2" id="KW-1185">Reference proteome</keyword>
<evidence type="ECO:0000313" key="2">
    <source>
        <dbReference type="Proteomes" id="UP001516023"/>
    </source>
</evidence>
<organism evidence="1 2">
    <name type="scientific">Cyclotella cryptica</name>
    <dbReference type="NCBI Taxonomy" id="29204"/>
    <lineage>
        <taxon>Eukaryota</taxon>
        <taxon>Sar</taxon>
        <taxon>Stramenopiles</taxon>
        <taxon>Ochrophyta</taxon>
        <taxon>Bacillariophyta</taxon>
        <taxon>Coscinodiscophyceae</taxon>
        <taxon>Thalassiosirophycidae</taxon>
        <taxon>Stephanodiscales</taxon>
        <taxon>Stephanodiscaceae</taxon>
        <taxon>Cyclotella</taxon>
    </lineage>
</organism>
<name>A0ABD3PAM4_9STRA</name>
<accession>A0ABD3PAM4</accession>
<protein>
    <recommendedName>
        <fullName evidence="3">Glycosyltransferase family 92 protein</fullName>
    </recommendedName>
</protein>
<dbReference type="Proteomes" id="UP001516023">
    <property type="component" value="Unassembled WGS sequence"/>
</dbReference>
<dbReference type="EMBL" id="JABMIG020000241">
    <property type="protein sequence ID" value="KAL3784201.1"/>
    <property type="molecule type" value="Genomic_DNA"/>
</dbReference>
<gene>
    <name evidence="1" type="ORF">HJC23_001400</name>
</gene>
<evidence type="ECO:0000313" key="1">
    <source>
        <dbReference type="EMBL" id="KAL3784201.1"/>
    </source>
</evidence>
<evidence type="ECO:0008006" key="3">
    <source>
        <dbReference type="Google" id="ProtNLM"/>
    </source>
</evidence>
<sequence>MKHHPNPNPGFAACLIVLDDTIRLLEWIAYHYTVLPLTSLVIVLDPNTSNSSIAELNSMVLRWADFGLIISIWHSFPRFYNYSVWPKTSSEYGNRQRRMLSSCTHHFLDRAKEKYLILTDTDEFLSFNFILPDEDISHFNRNSIFSLGAKDTPSIGKRARDRLEAWPIRAIAGRNPNQTILSFIESQQELQQTYFPAQSGCTRIVGLAYGTNTTDDLEDEPLMTKKYQHRQKYPHDKFSKVMLELPKISESRDELNHIESIHNPFPKLCGMNGKHSSGQDFSGSVLKVAHYVGTIEGWLERGGGKGSHLYRQDRKSWEDKNTQFGPYTEELDLYMGAWVDFFIAKVGIHSADELLYKPIRQRIRVIRDVFML</sequence>
<proteinExistence type="predicted"/>
<reference evidence="1 2" key="1">
    <citation type="journal article" date="2020" name="G3 (Bethesda)">
        <title>Improved Reference Genome for Cyclotella cryptica CCMP332, a Model for Cell Wall Morphogenesis, Salinity Adaptation, and Lipid Production in Diatoms (Bacillariophyta).</title>
        <authorList>
            <person name="Roberts W.R."/>
            <person name="Downey K.M."/>
            <person name="Ruck E.C."/>
            <person name="Traller J.C."/>
            <person name="Alverson A.J."/>
        </authorList>
    </citation>
    <scope>NUCLEOTIDE SEQUENCE [LARGE SCALE GENOMIC DNA]</scope>
    <source>
        <strain evidence="1 2">CCMP332</strain>
    </source>
</reference>
<dbReference type="AlphaFoldDB" id="A0ABD3PAM4"/>
<comment type="caution">
    <text evidence="1">The sequence shown here is derived from an EMBL/GenBank/DDBJ whole genome shotgun (WGS) entry which is preliminary data.</text>
</comment>